<evidence type="ECO:0000313" key="1">
    <source>
        <dbReference type="EMBL" id="GBM50377.1"/>
    </source>
</evidence>
<keyword evidence="2" id="KW-1185">Reference proteome</keyword>
<reference evidence="1 2" key="1">
    <citation type="journal article" date="2019" name="Sci. Rep.">
        <title>Orb-weaving spider Araneus ventricosus genome elucidates the spidroin gene catalogue.</title>
        <authorList>
            <person name="Kono N."/>
            <person name="Nakamura H."/>
            <person name="Ohtoshi R."/>
            <person name="Moran D.A.P."/>
            <person name="Shinohara A."/>
            <person name="Yoshida Y."/>
            <person name="Fujiwara M."/>
            <person name="Mori M."/>
            <person name="Tomita M."/>
            <person name="Arakawa K."/>
        </authorList>
    </citation>
    <scope>NUCLEOTIDE SEQUENCE [LARGE SCALE GENOMIC DNA]</scope>
</reference>
<dbReference type="AlphaFoldDB" id="A0A4Y2GB11"/>
<name>A0A4Y2GB11_ARAVE</name>
<sequence length="98" mass="11299">MEDRTPRQHSQAPRYLHYSPHYKRLIQKPTVLPGYERTSEMVPKTHTTIIVPSDWRESTYLYGSLSSVNSRCPLPDGLSTFIAEKQLLSNWVAVRVAL</sequence>
<evidence type="ECO:0000313" key="2">
    <source>
        <dbReference type="Proteomes" id="UP000499080"/>
    </source>
</evidence>
<protein>
    <submittedName>
        <fullName evidence="1">Uncharacterized protein</fullName>
    </submittedName>
</protein>
<accession>A0A4Y2GB11</accession>
<organism evidence="1 2">
    <name type="scientific">Araneus ventricosus</name>
    <name type="common">Orbweaver spider</name>
    <name type="synonym">Epeira ventricosa</name>
    <dbReference type="NCBI Taxonomy" id="182803"/>
    <lineage>
        <taxon>Eukaryota</taxon>
        <taxon>Metazoa</taxon>
        <taxon>Ecdysozoa</taxon>
        <taxon>Arthropoda</taxon>
        <taxon>Chelicerata</taxon>
        <taxon>Arachnida</taxon>
        <taxon>Araneae</taxon>
        <taxon>Araneomorphae</taxon>
        <taxon>Entelegynae</taxon>
        <taxon>Araneoidea</taxon>
        <taxon>Araneidae</taxon>
        <taxon>Araneus</taxon>
    </lineage>
</organism>
<proteinExistence type="predicted"/>
<dbReference type="EMBL" id="BGPR01001296">
    <property type="protein sequence ID" value="GBM50377.1"/>
    <property type="molecule type" value="Genomic_DNA"/>
</dbReference>
<gene>
    <name evidence="1" type="ORF">AVEN_128999_1</name>
</gene>
<dbReference type="Proteomes" id="UP000499080">
    <property type="component" value="Unassembled WGS sequence"/>
</dbReference>
<comment type="caution">
    <text evidence="1">The sequence shown here is derived from an EMBL/GenBank/DDBJ whole genome shotgun (WGS) entry which is preliminary data.</text>
</comment>